<dbReference type="InterPro" id="IPR005107">
    <property type="entry name" value="CO_DH_flav_C"/>
</dbReference>
<name>I4ED46_9BACT</name>
<evidence type="ECO:0000256" key="3">
    <source>
        <dbReference type="ARBA" id="ARBA00023002"/>
    </source>
</evidence>
<accession>I4ED46</accession>
<keyword evidence="3 5" id="KW-0560">Oxidoreductase</keyword>
<keyword evidence="1" id="KW-0285">Flavoprotein</keyword>
<evidence type="ECO:0000259" key="4">
    <source>
        <dbReference type="PROSITE" id="PS51387"/>
    </source>
</evidence>
<dbReference type="PANTHER" id="PTHR42659">
    <property type="entry name" value="XANTHINE DEHYDROGENASE SUBUNIT C-RELATED"/>
    <property type="match status" value="1"/>
</dbReference>
<dbReference type="Pfam" id="PF03450">
    <property type="entry name" value="CO_deh_flav_C"/>
    <property type="match status" value="1"/>
</dbReference>
<dbReference type="Gene3D" id="3.30.465.10">
    <property type="match status" value="1"/>
</dbReference>
<dbReference type="InterPro" id="IPR016167">
    <property type="entry name" value="FAD-bd_PCMH_sub1"/>
</dbReference>
<reference evidence="5 6" key="1">
    <citation type="journal article" date="2012" name="ISME J.">
        <title>Nitrification expanded: discovery, physiology and genomics of a nitrite-oxidizing bacterium from the phylum Chloroflexi.</title>
        <authorList>
            <person name="Sorokin D.Y."/>
            <person name="Lucker S."/>
            <person name="Vejmelkova D."/>
            <person name="Kostrikina N.A."/>
            <person name="Kleerebezem R."/>
            <person name="Rijpstra W.I."/>
            <person name="Damste J.S."/>
            <person name="Le Paslier D."/>
            <person name="Muyzer G."/>
            <person name="Wagner M."/>
            <person name="van Loosdrecht M.C."/>
            <person name="Daims H."/>
        </authorList>
    </citation>
    <scope>NUCLEOTIDE SEQUENCE [LARGE SCALE GENOMIC DNA]</scope>
    <source>
        <strain evidence="6">none</strain>
    </source>
</reference>
<dbReference type="FunFam" id="3.30.465.10:FF:000017">
    <property type="entry name" value="Xanthine dehydrogenase, FAD binding subunit"/>
    <property type="match status" value="1"/>
</dbReference>
<evidence type="ECO:0000256" key="1">
    <source>
        <dbReference type="ARBA" id="ARBA00022630"/>
    </source>
</evidence>
<comment type="caution">
    <text evidence="5">The sequence shown here is derived from an EMBL/GenBank/DDBJ whole genome shotgun (WGS) entry which is preliminary data.</text>
</comment>
<proteinExistence type="predicted"/>
<dbReference type="InterPro" id="IPR036683">
    <property type="entry name" value="CO_DH_flav_C_dom_sf"/>
</dbReference>
<dbReference type="Proteomes" id="UP000004221">
    <property type="component" value="Unassembled WGS sequence"/>
</dbReference>
<dbReference type="GO" id="GO:0071949">
    <property type="term" value="F:FAD binding"/>
    <property type="evidence" value="ECO:0007669"/>
    <property type="project" value="InterPro"/>
</dbReference>
<gene>
    <name evidence="5" type="primary">coxM</name>
    <name evidence="5" type="ORF">NITHO_1380004</name>
</gene>
<dbReference type="InterPro" id="IPR016169">
    <property type="entry name" value="FAD-bd_PCMH_sub2"/>
</dbReference>
<dbReference type="EMBL" id="CAGS01000044">
    <property type="protein sequence ID" value="CCF82608.1"/>
    <property type="molecule type" value="Genomic_DNA"/>
</dbReference>
<dbReference type="Pfam" id="PF00941">
    <property type="entry name" value="FAD_binding_5"/>
    <property type="match status" value="1"/>
</dbReference>
<protein>
    <submittedName>
        <fullName evidence="5">Carbon monoxide dehydrogenase, medium subunit</fullName>
        <ecNumber evidence="5">1.2.99.2</ecNumber>
    </submittedName>
</protein>
<dbReference type="InterPro" id="IPR002346">
    <property type="entry name" value="Mopterin_DH_FAD-bd"/>
</dbReference>
<dbReference type="SUPFAM" id="SSF55447">
    <property type="entry name" value="CO dehydrogenase flavoprotein C-terminal domain-like"/>
    <property type="match status" value="1"/>
</dbReference>
<dbReference type="SUPFAM" id="SSF56176">
    <property type="entry name" value="FAD-binding/transporter-associated domain-like"/>
    <property type="match status" value="1"/>
</dbReference>
<evidence type="ECO:0000256" key="2">
    <source>
        <dbReference type="ARBA" id="ARBA00022827"/>
    </source>
</evidence>
<dbReference type="Gene3D" id="3.30.390.50">
    <property type="entry name" value="CO dehydrogenase flavoprotein, C-terminal domain"/>
    <property type="match status" value="1"/>
</dbReference>
<evidence type="ECO:0000313" key="5">
    <source>
        <dbReference type="EMBL" id="CCF82608.1"/>
    </source>
</evidence>
<keyword evidence="2" id="KW-0274">FAD</keyword>
<sequence>MYPNAFDYYRAASVPDAIALLQEHPDAKLIAGGHSLLPMMKLRLVSPPALIDLGGIPGLASIREEADAIVIGAGTTYDDLINSDIINETLPIIAEAASVVGDLQVRNRGTIGGSLAHADPASDMPAVMLALGATIKAVGPGGERTIPADDFFVEFFTTALQPDEVLTEISVPRPKAGTGMAYEKFAQPASGYAIVGVAAVIGRNSDGKAESVRVAITGAGPVVRHAQATEDALRGTVPDADSIKQASQQATEGMEFMGDIHASEEYRAHLTRVFTERALTKAVQRSGG</sequence>
<dbReference type="PANTHER" id="PTHR42659:SF2">
    <property type="entry name" value="XANTHINE DEHYDROGENASE SUBUNIT C-RELATED"/>
    <property type="match status" value="1"/>
</dbReference>
<organism evidence="5 6">
    <name type="scientific">Nitrolancea hollandica Lb</name>
    <dbReference type="NCBI Taxonomy" id="1129897"/>
    <lineage>
        <taxon>Bacteria</taxon>
        <taxon>Pseudomonadati</taxon>
        <taxon>Thermomicrobiota</taxon>
        <taxon>Thermomicrobia</taxon>
        <taxon>Sphaerobacterales</taxon>
        <taxon>Sphaerobacterineae</taxon>
        <taxon>Sphaerobacteraceae</taxon>
        <taxon>Nitrolancea</taxon>
    </lineage>
</organism>
<dbReference type="AlphaFoldDB" id="I4ED46"/>
<dbReference type="OrthoDB" id="9774454at2"/>
<dbReference type="SMART" id="SM01092">
    <property type="entry name" value="CO_deh_flav_C"/>
    <property type="match status" value="1"/>
</dbReference>
<dbReference type="PROSITE" id="PS51387">
    <property type="entry name" value="FAD_PCMH"/>
    <property type="match status" value="1"/>
</dbReference>
<dbReference type="EC" id="1.2.99.2" evidence="5"/>
<dbReference type="RefSeq" id="WP_008474807.1">
    <property type="nucleotide sequence ID" value="NZ_CAGS01000044.1"/>
</dbReference>
<dbReference type="GO" id="GO:0016491">
    <property type="term" value="F:oxidoreductase activity"/>
    <property type="evidence" value="ECO:0007669"/>
    <property type="project" value="UniProtKB-KW"/>
</dbReference>
<dbReference type="InterPro" id="IPR051312">
    <property type="entry name" value="Diverse_Substr_Oxidored"/>
</dbReference>
<keyword evidence="6" id="KW-1185">Reference proteome</keyword>
<dbReference type="InterPro" id="IPR036318">
    <property type="entry name" value="FAD-bd_PCMH-like_sf"/>
</dbReference>
<dbReference type="InterPro" id="IPR016166">
    <property type="entry name" value="FAD-bd_PCMH"/>
</dbReference>
<feature type="domain" description="FAD-binding PCMH-type" evidence="4">
    <location>
        <begin position="1"/>
        <end position="176"/>
    </location>
</feature>
<evidence type="ECO:0000313" key="6">
    <source>
        <dbReference type="Proteomes" id="UP000004221"/>
    </source>
</evidence>
<dbReference type="Gene3D" id="3.30.43.10">
    <property type="entry name" value="Uridine Diphospho-n-acetylenolpyruvylglucosamine Reductase, domain 2"/>
    <property type="match status" value="1"/>
</dbReference>